<sequence length="107" mass="12448">MDNNYTVDSRIIQLRQVMNSFAYTCKPSEDQKLSSAENYAEWRHYVSRALVPHGADLESYFLTGSFDDTGLSPEDSSRLAPHYESVLQCVASYCFFCCYSSLWWLWF</sequence>
<comment type="caution">
    <text evidence="1">The sequence shown here is derived from an EMBL/GenBank/DDBJ whole genome shotgun (WGS) entry which is preliminary data.</text>
</comment>
<accession>A0ACB5U5A1</accession>
<keyword evidence="2" id="KW-1185">Reference proteome</keyword>
<name>A0ACB5U5A1_CANBO</name>
<dbReference type="Proteomes" id="UP001165101">
    <property type="component" value="Unassembled WGS sequence"/>
</dbReference>
<proteinExistence type="predicted"/>
<protein>
    <submittedName>
        <fullName evidence="1">Unnamed protein product</fullName>
    </submittedName>
</protein>
<evidence type="ECO:0000313" key="1">
    <source>
        <dbReference type="EMBL" id="GMF01946.1"/>
    </source>
</evidence>
<reference evidence="1" key="1">
    <citation type="submission" date="2023-04" db="EMBL/GenBank/DDBJ databases">
        <title>Candida boidinii NBRC 1967.</title>
        <authorList>
            <person name="Ichikawa N."/>
            <person name="Sato H."/>
            <person name="Tonouchi N."/>
        </authorList>
    </citation>
    <scope>NUCLEOTIDE SEQUENCE</scope>
    <source>
        <strain evidence="1">NBRC 1967</strain>
    </source>
</reference>
<dbReference type="EMBL" id="BSXV01005248">
    <property type="protein sequence ID" value="GMF01946.1"/>
    <property type="molecule type" value="Genomic_DNA"/>
</dbReference>
<gene>
    <name evidence="1" type="ORF">Cboi01_000599700</name>
</gene>
<evidence type="ECO:0000313" key="2">
    <source>
        <dbReference type="Proteomes" id="UP001165101"/>
    </source>
</evidence>
<organism evidence="1 2">
    <name type="scientific">Candida boidinii</name>
    <name type="common">Yeast</name>
    <dbReference type="NCBI Taxonomy" id="5477"/>
    <lineage>
        <taxon>Eukaryota</taxon>
        <taxon>Fungi</taxon>
        <taxon>Dikarya</taxon>
        <taxon>Ascomycota</taxon>
        <taxon>Saccharomycotina</taxon>
        <taxon>Pichiomycetes</taxon>
        <taxon>Pichiales</taxon>
        <taxon>Pichiaceae</taxon>
        <taxon>Ogataea</taxon>
        <taxon>Ogataea/Candida clade</taxon>
    </lineage>
</organism>